<dbReference type="InterPro" id="IPR031704">
    <property type="entry name" value="Glyco_hydro_36_N"/>
</dbReference>
<evidence type="ECO:0000256" key="3">
    <source>
        <dbReference type="ARBA" id="ARBA00022801"/>
    </source>
</evidence>
<dbReference type="EMBL" id="CP113865">
    <property type="protein sequence ID" value="WAM34202.1"/>
    <property type="molecule type" value="Genomic_DNA"/>
</dbReference>
<feature type="domain" description="Glycosyl hydrolase family 36 C-terminal" evidence="6">
    <location>
        <begin position="649"/>
        <end position="725"/>
    </location>
</feature>
<comment type="similarity">
    <text evidence="5">Belongs to the glycosyl hydrolase.</text>
</comment>
<evidence type="ECO:0000256" key="4">
    <source>
        <dbReference type="ARBA" id="ARBA00023295"/>
    </source>
</evidence>
<dbReference type="PROSITE" id="PS00512">
    <property type="entry name" value="ALPHA_GALACTOSIDASE"/>
    <property type="match status" value="1"/>
</dbReference>
<dbReference type="Gene3D" id="2.70.98.60">
    <property type="entry name" value="alpha-galactosidase from lactobacil brevis"/>
    <property type="match status" value="1"/>
</dbReference>
<dbReference type="InterPro" id="IPR013785">
    <property type="entry name" value="Aldolase_TIM"/>
</dbReference>
<evidence type="ECO:0000256" key="2">
    <source>
        <dbReference type="ARBA" id="ARBA00012755"/>
    </source>
</evidence>
<keyword evidence="4 5" id="KW-0326">Glycosidase</keyword>
<protein>
    <recommendedName>
        <fullName evidence="2 5">Alpha-galactosidase</fullName>
        <ecNumber evidence="2 5">3.2.1.22</ecNumber>
    </recommendedName>
</protein>
<dbReference type="Pfam" id="PF16875">
    <property type="entry name" value="Glyco_hydro_36N"/>
    <property type="match status" value="1"/>
</dbReference>
<dbReference type="EC" id="3.2.1.22" evidence="2 5"/>
<dbReference type="InterPro" id="IPR031705">
    <property type="entry name" value="Glyco_hydro_36_C"/>
</dbReference>
<comment type="catalytic activity">
    <reaction evidence="1 5">
        <text>Hydrolysis of terminal, non-reducing alpha-D-galactose residues in alpha-D-galactosides, including galactose oligosaccharides, galactomannans and galactolipids.</text>
        <dbReference type="EC" id="3.2.1.22"/>
    </reaction>
</comment>
<evidence type="ECO:0000259" key="7">
    <source>
        <dbReference type="Pfam" id="PF16875"/>
    </source>
</evidence>
<dbReference type="Gene3D" id="3.20.20.70">
    <property type="entry name" value="Aldolase class I"/>
    <property type="match status" value="1"/>
</dbReference>
<feature type="domain" description="Glycosyl hydrolase family 36 N-terminal" evidence="7">
    <location>
        <begin position="30"/>
        <end position="285"/>
    </location>
</feature>
<dbReference type="SUPFAM" id="SSF51445">
    <property type="entry name" value="(Trans)glycosidases"/>
    <property type="match status" value="1"/>
</dbReference>
<name>A0ABY7BQL1_9FIRM</name>
<keyword evidence="9" id="KW-1185">Reference proteome</keyword>
<evidence type="ECO:0000313" key="8">
    <source>
        <dbReference type="EMBL" id="WAM34202.1"/>
    </source>
</evidence>
<dbReference type="InterPro" id="IPR002252">
    <property type="entry name" value="Glyco_hydro_36"/>
</dbReference>
<dbReference type="PRINTS" id="PR00743">
    <property type="entry name" value="GLHYDRLASE36"/>
</dbReference>
<dbReference type="Pfam" id="PF02065">
    <property type="entry name" value="Melibiase"/>
    <property type="match status" value="1"/>
</dbReference>
<dbReference type="PANTHER" id="PTHR43053:SF3">
    <property type="entry name" value="ALPHA-GALACTOSIDASE C-RELATED"/>
    <property type="match status" value="1"/>
</dbReference>
<dbReference type="CDD" id="cd14791">
    <property type="entry name" value="GH36"/>
    <property type="match status" value="1"/>
</dbReference>
<dbReference type="Pfam" id="PF16874">
    <property type="entry name" value="Glyco_hydro_36C"/>
    <property type="match status" value="1"/>
</dbReference>
<evidence type="ECO:0000259" key="6">
    <source>
        <dbReference type="Pfam" id="PF16874"/>
    </source>
</evidence>
<dbReference type="Gene3D" id="2.60.40.1180">
    <property type="entry name" value="Golgi alpha-mannosidase II"/>
    <property type="match status" value="1"/>
</dbReference>
<dbReference type="InterPro" id="IPR017853">
    <property type="entry name" value="GH"/>
</dbReference>
<dbReference type="InterPro" id="IPR038417">
    <property type="entry name" value="Alpga-gal_N_sf"/>
</dbReference>
<organism evidence="8 9">
    <name type="scientific">Caldicellulosiruptor morganii</name>
    <dbReference type="NCBI Taxonomy" id="1387555"/>
    <lineage>
        <taxon>Bacteria</taxon>
        <taxon>Bacillati</taxon>
        <taxon>Bacillota</taxon>
        <taxon>Bacillota incertae sedis</taxon>
        <taxon>Caldicellulosiruptorales</taxon>
        <taxon>Caldicellulosiruptoraceae</taxon>
        <taxon>Caldicellulosiruptor</taxon>
    </lineage>
</organism>
<gene>
    <name evidence="8" type="ORF">OTK00_000381</name>
</gene>
<evidence type="ECO:0000256" key="5">
    <source>
        <dbReference type="PIRNR" id="PIRNR005536"/>
    </source>
</evidence>
<dbReference type="RefSeq" id="WP_045170466.1">
    <property type="nucleotide sequence ID" value="NZ_CP113865.1"/>
</dbReference>
<keyword evidence="3 5" id="KW-0378">Hydrolase</keyword>
<dbReference type="PANTHER" id="PTHR43053">
    <property type="entry name" value="GLYCOSIDASE FAMILY 31"/>
    <property type="match status" value="1"/>
</dbReference>
<sequence length="731" mass="84827">MPIFFNPQTGMFFIEAKNTSYVIKLFKGKFLSHVYWGKKTKEFEWTDFDVTGGRAFGATPDPNDKTYSFDTMLLEYPAYGNSDFRHPAYQIQQEDGSRITNLVYRTHRIYDGKPKLKGLPATYVESPDEAQTLEIELYDDLIDLRVTLIYTAFRDFDALTRSVRFENCGRQNLKILRAMSACVDFPQSDFDLLHLWGSWARERYIERTSLIHGMQVIDSTRGESSHQHNPFIALLSKDATEKHGDVYSFSLVYSGNFAAIVERDQYDLLRVTMGINPFEFAWLLKPGEVFQTPEVVMVYSDEGLGGMSRTYHRLYRKRLCRGAYRDKRRPILINSWEATYFNFNEEKLLTLAKEAKKLGIELFVLDDGWFGKRDDDTSSLGDWFVDRRKLPNGLDGLGKKLNEMGLKFGLWFEPEMVSPDSELYRKHPDWCIQVRGRTLTQCRNQYVLDITREDVRAEVLRMMKEILKTAPIEYIKWDMNRPLTEVGSLNLPPEQQQEVFHRYVLGLYKMMEELTSEFPHILFEGCSGGGGRFDPGILYYMPQIWTSDDTDAIERLKIQFGTSIVYPASTMGAHVSIVPNHQVGRITPMKTRGIVALSGCFGYELDLTRLSQEDKEEIKKQIELYKRIWHIVFKGDLYRLISPFEENAAAWMFVTEDKKEAAVFYVNILGEPNPPIKRLKLDGLDPDMKYMIEGDEKIRFGDELMNIGIMIPPAWGDFNSHMWILKAVDWN</sequence>
<dbReference type="GO" id="GO:0004557">
    <property type="term" value="F:alpha-galactosidase activity"/>
    <property type="evidence" value="ECO:0007669"/>
    <property type="project" value="UniProtKB-EC"/>
</dbReference>
<dbReference type="InterPro" id="IPR013780">
    <property type="entry name" value="Glyco_hydro_b"/>
</dbReference>
<dbReference type="PIRSF" id="PIRSF005536">
    <property type="entry name" value="Agal"/>
    <property type="match status" value="1"/>
</dbReference>
<evidence type="ECO:0000256" key="1">
    <source>
        <dbReference type="ARBA" id="ARBA00001255"/>
    </source>
</evidence>
<dbReference type="Proteomes" id="UP001164909">
    <property type="component" value="Chromosome"/>
</dbReference>
<dbReference type="InterPro" id="IPR000111">
    <property type="entry name" value="Glyco_hydro_27/36_CS"/>
</dbReference>
<accession>A0ABY7BQL1</accession>
<evidence type="ECO:0000313" key="9">
    <source>
        <dbReference type="Proteomes" id="UP001164909"/>
    </source>
</evidence>
<proteinExistence type="inferred from homology"/>
<reference evidence="8" key="1">
    <citation type="submission" date="2022-12" db="EMBL/GenBank/DDBJ databases">
        <authorList>
            <person name="Bing R.G."/>
            <person name="Willard D.J."/>
            <person name="Manesh M.J.H."/>
            <person name="Laemthong T."/>
            <person name="Crosby J.R."/>
            <person name="Kelly R.M."/>
        </authorList>
    </citation>
    <scope>NUCLEOTIDE SEQUENCE</scope>
    <source>
        <strain evidence="8">DSM 8990</strain>
    </source>
</reference>
<dbReference type="InterPro" id="IPR050985">
    <property type="entry name" value="Alpha-glycosidase_related"/>
</dbReference>